<dbReference type="PANTHER" id="PTHR46832">
    <property type="entry name" value="5'-METHYLTHIOADENOSINE/S-ADENOSYLHOMOCYSTEINE NUCLEOSIDASE"/>
    <property type="match status" value="1"/>
</dbReference>
<dbReference type="InterPro" id="IPR035994">
    <property type="entry name" value="Nucleoside_phosphorylase_sf"/>
</dbReference>
<dbReference type="Gene3D" id="3.40.50.1580">
    <property type="entry name" value="Nucleoside phosphorylase domain"/>
    <property type="match status" value="1"/>
</dbReference>
<dbReference type="Pfam" id="PF01048">
    <property type="entry name" value="PNP_UDP_1"/>
    <property type="match status" value="1"/>
</dbReference>
<evidence type="ECO:0000259" key="1">
    <source>
        <dbReference type="Pfam" id="PF01048"/>
    </source>
</evidence>
<sequence length="191" mass="19969">MRLHRSISPDRPLLVVALEEEATHLHPLGLPILVTGAGKVNAAVAVATTIGEQRPSSLINLGTAGALRSGLNGSHVIARVTQHDLDDAALFSLTGLHFGEPLETAAEGLTLTTGDAFIADPAARDRLAEHADLVDMEGYALVRAATAARIPITLVKQVSDEAGDEAATSWIDTVDACSDKLAAWVRSNIAL</sequence>
<gene>
    <name evidence="2" type="ORF">UFOPK2810_01303</name>
</gene>
<protein>
    <submittedName>
        <fullName evidence="2">Unannotated protein</fullName>
    </submittedName>
</protein>
<dbReference type="EMBL" id="CAEZYZ010000238">
    <property type="protein sequence ID" value="CAB4760131.1"/>
    <property type="molecule type" value="Genomic_DNA"/>
</dbReference>
<feature type="domain" description="Nucleoside phosphorylase" evidence="1">
    <location>
        <begin position="32"/>
        <end position="185"/>
    </location>
</feature>
<proteinExistence type="predicted"/>
<dbReference type="NCBIfam" id="NF004168">
    <property type="entry name" value="PRK05634.1"/>
    <property type="match status" value="1"/>
</dbReference>
<organism evidence="2">
    <name type="scientific">freshwater metagenome</name>
    <dbReference type="NCBI Taxonomy" id="449393"/>
    <lineage>
        <taxon>unclassified sequences</taxon>
        <taxon>metagenomes</taxon>
        <taxon>ecological metagenomes</taxon>
    </lineage>
</organism>
<dbReference type="SUPFAM" id="SSF53167">
    <property type="entry name" value="Purine and uridine phosphorylases"/>
    <property type="match status" value="1"/>
</dbReference>
<reference evidence="2" key="1">
    <citation type="submission" date="2020-05" db="EMBL/GenBank/DDBJ databases">
        <authorList>
            <person name="Chiriac C."/>
            <person name="Salcher M."/>
            <person name="Ghai R."/>
            <person name="Kavagutti S V."/>
        </authorList>
    </citation>
    <scope>NUCLEOTIDE SEQUENCE</scope>
</reference>
<name>A0A6J6UJL1_9ZZZZ</name>
<dbReference type="GO" id="GO:0005829">
    <property type="term" value="C:cytosol"/>
    <property type="evidence" value="ECO:0007669"/>
    <property type="project" value="TreeGrafter"/>
</dbReference>
<dbReference type="GO" id="GO:0008782">
    <property type="term" value="F:adenosylhomocysteine nucleosidase activity"/>
    <property type="evidence" value="ECO:0007669"/>
    <property type="project" value="TreeGrafter"/>
</dbReference>
<dbReference type="GO" id="GO:0009116">
    <property type="term" value="P:nucleoside metabolic process"/>
    <property type="evidence" value="ECO:0007669"/>
    <property type="project" value="InterPro"/>
</dbReference>
<dbReference type="AlphaFoldDB" id="A0A6J6UJL1"/>
<dbReference type="InterPro" id="IPR000845">
    <property type="entry name" value="Nucleoside_phosphorylase_d"/>
</dbReference>
<dbReference type="GO" id="GO:0008930">
    <property type="term" value="F:methylthioadenosine nucleosidase activity"/>
    <property type="evidence" value="ECO:0007669"/>
    <property type="project" value="TreeGrafter"/>
</dbReference>
<dbReference type="PANTHER" id="PTHR46832:SF1">
    <property type="entry name" value="5'-METHYLTHIOADENOSINE_S-ADENOSYLHOMOCYSTEINE NUCLEOSIDASE"/>
    <property type="match status" value="1"/>
</dbReference>
<evidence type="ECO:0000313" key="2">
    <source>
        <dbReference type="EMBL" id="CAB4760131.1"/>
    </source>
</evidence>
<dbReference type="GO" id="GO:0019284">
    <property type="term" value="P:L-methionine salvage from S-adenosylmethionine"/>
    <property type="evidence" value="ECO:0007669"/>
    <property type="project" value="TreeGrafter"/>
</dbReference>
<accession>A0A6J6UJL1</accession>